<evidence type="ECO:0000313" key="11">
    <source>
        <dbReference type="Proteomes" id="UP000255177"/>
    </source>
</evidence>
<comment type="subcellular location">
    <subcellularLocation>
        <location evidence="1">Membrane</location>
        <topology evidence="1">Single-pass membrane protein</topology>
    </subcellularLocation>
</comment>
<protein>
    <submittedName>
        <fullName evidence="10">Multidrug export protein EmrA</fullName>
    </submittedName>
</protein>
<dbReference type="GO" id="GO:0055085">
    <property type="term" value="P:transmembrane transport"/>
    <property type="evidence" value="ECO:0007669"/>
    <property type="project" value="InterPro"/>
</dbReference>
<keyword evidence="3 7" id="KW-0812">Transmembrane</keyword>
<reference evidence="11" key="1">
    <citation type="submission" date="2018-07" db="EMBL/GenBank/DDBJ databases">
        <authorList>
            <person name="Blom J."/>
        </authorList>
    </citation>
    <scope>NUCLEOTIDE SEQUENCE [LARGE SCALE GENOMIC DNA]</scope>
    <source>
        <strain evidence="11">CCOS 864</strain>
    </source>
</reference>
<dbReference type="RefSeq" id="WP_095161519.1">
    <property type="nucleotide sequence ID" value="NZ_CBCSFG010000012.1"/>
</dbReference>
<dbReference type="Pfam" id="PF25917">
    <property type="entry name" value="BSH_RND"/>
    <property type="match status" value="1"/>
</dbReference>
<proteinExistence type="inferred from homology"/>
<evidence type="ECO:0000256" key="1">
    <source>
        <dbReference type="ARBA" id="ARBA00004167"/>
    </source>
</evidence>
<dbReference type="InterPro" id="IPR058792">
    <property type="entry name" value="Beta-barrel_RND_2"/>
</dbReference>
<dbReference type="Gene3D" id="2.40.50.100">
    <property type="match status" value="1"/>
</dbReference>
<comment type="similarity">
    <text evidence="2">Belongs to the membrane fusion protein (MFP) (TC 8.A.1) family.</text>
</comment>
<keyword evidence="5 7" id="KW-0472">Membrane</keyword>
<feature type="coiled-coil region" evidence="6">
    <location>
        <begin position="157"/>
        <end position="219"/>
    </location>
</feature>
<dbReference type="InterPro" id="IPR058625">
    <property type="entry name" value="MdtA-like_BSH"/>
</dbReference>
<dbReference type="PANTHER" id="PTHR30386:SF26">
    <property type="entry name" value="TRANSPORT PROTEIN COMB"/>
    <property type="match status" value="1"/>
</dbReference>
<feature type="domain" description="CusB-like beta-barrel" evidence="9">
    <location>
        <begin position="252"/>
        <end position="295"/>
    </location>
</feature>
<feature type="transmembrane region" description="Helical" evidence="7">
    <location>
        <begin position="6"/>
        <end position="24"/>
    </location>
</feature>
<dbReference type="EMBL" id="UIDD01000005">
    <property type="protein sequence ID" value="SUQ62085.1"/>
    <property type="molecule type" value="Genomic_DNA"/>
</dbReference>
<dbReference type="Proteomes" id="UP000255177">
    <property type="component" value="Unassembled WGS sequence"/>
</dbReference>
<dbReference type="SUPFAM" id="SSF111369">
    <property type="entry name" value="HlyD-like secretion proteins"/>
    <property type="match status" value="2"/>
</dbReference>
<evidence type="ECO:0000256" key="3">
    <source>
        <dbReference type="ARBA" id="ARBA00022692"/>
    </source>
</evidence>
<gene>
    <name evidence="10" type="primary">emrA1</name>
    <name evidence="10" type="ORF">CCOS864_01513</name>
</gene>
<evidence type="ECO:0000256" key="4">
    <source>
        <dbReference type="ARBA" id="ARBA00022989"/>
    </source>
</evidence>
<evidence type="ECO:0000256" key="2">
    <source>
        <dbReference type="ARBA" id="ARBA00009477"/>
    </source>
</evidence>
<keyword evidence="6" id="KW-0175">Coiled coil</keyword>
<keyword evidence="11" id="KW-1185">Reference proteome</keyword>
<feature type="domain" description="Multidrug resistance protein MdtA-like barrel-sandwich hybrid" evidence="8">
    <location>
        <begin position="46"/>
        <end position="247"/>
    </location>
</feature>
<accession>A0A380SWG7</accession>
<dbReference type="PANTHER" id="PTHR30386">
    <property type="entry name" value="MEMBRANE FUSION SUBUNIT OF EMRAB-TOLC MULTIDRUG EFFLUX PUMP"/>
    <property type="match status" value="1"/>
</dbReference>
<dbReference type="Gene3D" id="2.40.30.170">
    <property type="match status" value="1"/>
</dbReference>
<dbReference type="AlphaFoldDB" id="A0A380SWG7"/>
<evidence type="ECO:0000313" key="10">
    <source>
        <dbReference type="EMBL" id="SUQ62085.1"/>
    </source>
</evidence>
<evidence type="ECO:0000256" key="6">
    <source>
        <dbReference type="SAM" id="Coils"/>
    </source>
</evidence>
<dbReference type="Gene3D" id="1.10.287.470">
    <property type="entry name" value="Helix hairpin bin"/>
    <property type="match status" value="1"/>
</dbReference>
<evidence type="ECO:0000259" key="9">
    <source>
        <dbReference type="Pfam" id="PF25954"/>
    </source>
</evidence>
<dbReference type="InterPro" id="IPR050739">
    <property type="entry name" value="MFP"/>
</dbReference>
<dbReference type="GO" id="GO:0016020">
    <property type="term" value="C:membrane"/>
    <property type="evidence" value="ECO:0007669"/>
    <property type="project" value="UniProtKB-SubCell"/>
</dbReference>
<evidence type="ECO:0000256" key="7">
    <source>
        <dbReference type="SAM" id="Phobius"/>
    </source>
</evidence>
<evidence type="ECO:0000256" key="5">
    <source>
        <dbReference type="ARBA" id="ARBA00023136"/>
    </source>
</evidence>
<name>A0A380SWG7_9PSED</name>
<dbReference type="Pfam" id="PF25954">
    <property type="entry name" value="Beta-barrel_RND_2"/>
    <property type="match status" value="1"/>
</dbReference>
<organism evidence="10 11">
    <name type="scientific">Pseudomonas wadenswilerensis</name>
    <dbReference type="NCBI Taxonomy" id="1785161"/>
    <lineage>
        <taxon>Bacteria</taxon>
        <taxon>Pseudomonadati</taxon>
        <taxon>Pseudomonadota</taxon>
        <taxon>Gammaproteobacteria</taxon>
        <taxon>Pseudomonadales</taxon>
        <taxon>Pseudomonadaceae</taxon>
        <taxon>Pseudomonas</taxon>
    </lineage>
</organism>
<keyword evidence="4 7" id="KW-1133">Transmembrane helix</keyword>
<evidence type="ECO:0000259" key="8">
    <source>
        <dbReference type="Pfam" id="PF25917"/>
    </source>
</evidence>
<sequence>MGKPTYLKLVVCTAVIGSLMLLGWQRWQYKLQYVSTDNAEVEGIIVPIRARLSGIVVQVPVQHNGRVASGDLLLQLRDDEYLQQRDKAQAALNRLHAATGSQGTPGLLDSQARSAAANSQAATATIGQLSAGLEQARSDFQRARRLAAQGVLSNQDLEAAKAQFDALGHQLQGARNNAQAAAQGSLAQQAALKLQSYRIDAARADLELAQIRLQDTRHRAPLAGIVADKHVEPGQFVVAGQKLLSLVATDHLWVVANFKETQISRVRVGQPARVTLDAFPDRVLRGRVQSLVPATGARFSLLPQENASGNFTKVVQRLQARIELEPLALPYQAAMSQGMSALVEVDTGDEQRL</sequence>